<dbReference type="AlphaFoldDB" id="A0A0M6ZST7"/>
<dbReference type="Pfam" id="PF06776">
    <property type="entry name" value="IalB"/>
    <property type="match status" value="1"/>
</dbReference>
<organism evidence="2 3">
    <name type="scientific">Roseibium alexandrii</name>
    <dbReference type="NCBI Taxonomy" id="388408"/>
    <lineage>
        <taxon>Bacteria</taxon>
        <taxon>Pseudomonadati</taxon>
        <taxon>Pseudomonadota</taxon>
        <taxon>Alphaproteobacteria</taxon>
        <taxon>Hyphomicrobiales</taxon>
        <taxon>Stappiaceae</taxon>
        <taxon>Roseibium</taxon>
    </lineage>
</organism>
<evidence type="ECO:0000313" key="2">
    <source>
        <dbReference type="EMBL" id="CTQ64493.1"/>
    </source>
</evidence>
<dbReference type="InterPro" id="IPR038696">
    <property type="entry name" value="IalB_sf"/>
</dbReference>
<feature type="coiled-coil region" evidence="1">
    <location>
        <begin position="283"/>
        <end position="314"/>
    </location>
</feature>
<dbReference type="Gene3D" id="2.60.40.1880">
    <property type="entry name" value="Invasion associated locus B (IalB) protein"/>
    <property type="match status" value="1"/>
</dbReference>
<dbReference type="Proteomes" id="UP000053235">
    <property type="component" value="Unassembled WGS sequence"/>
</dbReference>
<sequence>MANSDVRAVFAQLLFSECRVQLNISNAENRLILISKAYHKEIKAARRTSRKLLDIQNCFADRKVRCISVTLLPKLDVLPWKTDMKARPGLAVVCGMSQNSAKICTSTIEDVSMKSVLKRGLIAGAAAALVTLSSFASAPAIAQEEESPWTKACNANEQTNNKEVCFISIELRTNTGQFLSNVAIQEVEGEARKKLLVAVPTGVLIQPGVRIQIDDSKPVQGKYSICAPNACYAELAIDSNFVNAMKQGGGMRVIPFNQQGKEIAFDVTLIGFTKVYDGEPMDIAELQKRQEELQNELQKRADEARQKLIDAQNAANQ</sequence>
<dbReference type="InterPro" id="IPR010642">
    <property type="entry name" value="Invasion_prot_B"/>
</dbReference>
<gene>
    <name evidence="2" type="ORF">LAX5112_00317</name>
</gene>
<dbReference type="EMBL" id="CXWD01000001">
    <property type="protein sequence ID" value="CTQ64493.1"/>
    <property type="molecule type" value="Genomic_DNA"/>
</dbReference>
<name>A0A0M6ZST7_9HYPH</name>
<proteinExistence type="predicted"/>
<keyword evidence="1" id="KW-0175">Coiled coil</keyword>
<accession>A0A0M6ZST7</accession>
<keyword evidence="3" id="KW-1185">Reference proteome</keyword>
<dbReference type="STRING" id="388408.LAX5112_00317"/>
<evidence type="ECO:0000313" key="3">
    <source>
        <dbReference type="Proteomes" id="UP000053235"/>
    </source>
</evidence>
<reference evidence="3" key="1">
    <citation type="submission" date="2015-07" db="EMBL/GenBank/DDBJ databases">
        <authorList>
            <person name="Rodrigo-Torres Lidia"/>
            <person name="Arahal R.David."/>
        </authorList>
    </citation>
    <scope>NUCLEOTIDE SEQUENCE [LARGE SCALE GENOMIC DNA]</scope>
    <source>
        <strain evidence="3">CECT 5112</strain>
    </source>
</reference>
<evidence type="ECO:0000256" key="1">
    <source>
        <dbReference type="SAM" id="Coils"/>
    </source>
</evidence>
<protein>
    <submittedName>
        <fullName evidence="2">Invasion protein B, involved in pathogenesis</fullName>
    </submittedName>
</protein>